<evidence type="ECO:0000313" key="2">
    <source>
        <dbReference type="Proteomes" id="UP000309997"/>
    </source>
</evidence>
<accession>A0ACC4D365</accession>
<keyword evidence="2" id="KW-1185">Reference proteome</keyword>
<evidence type="ECO:0000313" key="1">
    <source>
        <dbReference type="EMBL" id="KAL3611553.1"/>
    </source>
</evidence>
<sequence length="541" mass="61806">MNMVHNMLLGKQIPKEIWSEVVNWAIHKLNQSPTSAVKEVTSEEAWSGNKPSVYYFRVFGCIAHVHIPEKRRSKLDDKNEKCIMLGVSEEAKAYRLYNLVSKKVIISSDVVFVENEKWEWEKSNEEIEVYVLEWGDEEEIMTQESEEGMNVEIEEVDSVNAEIKEVDKGGFNSPSGDLNANTEGEGLLEEYEIEILVMFTTSEDPACFEDVVKSLKWRETKLNEKGEVDKFKARLVAKGYSQQHGINYSEVFAPVARWDTIKVVLAFATQKGWYVYQLDVKNVFLHGELNEDVFVDQPQGFTKKGEEHKVYKLRRALYGLKQAPQAWYSKIEGYFIKEGFEKCYCEHTLFVKTEDGGKILIVSLYVDDLIFTGNNEDMFERFKKSMKKEFTMSDLGKMKYFLSVEVIKDHHGIFINPKKYAHKVLERFGMLNSNLVKNPIIPSSRLSKNEGGAIVDTTMFKQMLGSLMYLTASKLDFIGGEEELVGFADSDYAGDIDDKKITFGYTFMLGTGAVSWSSKKQPVVTLSTTKVEFIVAAYCAC</sequence>
<dbReference type="Proteomes" id="UP000309997">
    <property type="component" value="Unassembled WGS sequence"/>
</dbReference>
<reference evidence="1 2" key="1">
    <citation type="journal article" date="2024" name="Plant Biotechnol. J.">
        <title>Genome and CRISPR/Cas9 system of a widespread forest tree (Populus alba) in the world.</title>
        <authorList>
            <person name="Liu Y.J."/>
            <person name="Jiang P.F."/>
            <person name="Han X.M."/>
            <person name="Li X.Y."/>
            <person name="Wang H.M."/>
            <person name="Wang Y.J."/>
            <person name="Wang X.X."/>
            <person name="Zeng Q.Y."/>
        </authorList>
    </citation>
    <scope>NUCLEOTIDE SEQUENCE [LARGE SCALE GENOMIC DNA]</scope>
    <source>
        <strain evidence="2">cv. PAL-ZL1</strain>
    </source>
</reference>
<organism evidence="1 2">
    <name type="scientific">Populus alba</name>
    <name type="common">White poplar</name>
    <dbReference type="NCBI Taxonomy" id="43335"/>
    <lineage>
        <taxon>Eukaryota</taxon>
        <taxon>Viridiplantae</taxon>
        <taxon>Streptophyta</taxon>
        <taxon>Embryophyta</taxon>
        <taxon>Tracheophyta</taxon>
        <taxon>Spermatophyta</taxon>
        <taxon>Magnoliopsida</taxon>
        <taxon>eudicotyledons</taxon>
        <taxon>Gunneridae</taxon>
        <taxon>Pentapetalae</taxon>
        <taxon>rosids</taxon>
        <taxon>fabids</taxon>
        <taxon>Malpighiales</taxon>
        <taxon>Salicaceae</taxon>
        <taxon>Saliceae</taxon>
        <taxon>Populus</taxon>
    </lineage>
</organism>
<gene>
    <name evidence="1" type="ORF">D5086_002573</name>
</gene>
<protein>
    <submittedName>
        <fullName evidence="1">Uncharacterized protein</fullName>
    </submittedName>
</protein>
<name>A0ACC4D365_POPAL</name>
<comment type="caution">
    <text evidence="1">The sequence shown here is derived from an EMBL/GenBank/DDBJ whole genome shotgun (WGS) entry which is preliminary data.</text>
</comment>
<dbReference type="EMBL" id="RCHU02000001">
    <property type="protein sequence ID" value="KAL3611553.1"/>
    <property type="molecule type" value="Genomic_DNA"/>
</dbReference>
<proteinExistence type="predicted"/>